<evidence type="ECO:0000313" key="4">
    <source>
        <dbReference type="EMBL" id="PIZ16474.1"/>
    </source>
</evidence>
<organism evidence="4 5">
    <name type="scientific">Candidatus Desantisbacteria bacterium CG_4_10_14_0_8_um_filter_39_17</name>
    <dbReference type="NCBI Taxonomy" id="1974542"/>
    <lineage>
        <taxon>Bacteria</taxon>
        <taxon>Candidatus Desantisiibacteriota</taxon>
    </lineage>
</organism>
<dbReference type="GO" id="GO:0032259">
    <property type="term" value="P:methylation"/>
    <property type="evidence" value="ECO:0007669"/>
    <property type="project" value="UniProtKB-KW"/>
</dbReference>
<dbReference type="Pfam" id="PF06253">
    <property type="entry name" value="MTTB"/>
    <property type="match status" value="1"/>
</dbReference>
<evidence type="ECO:0000256" key="3">
    <source>
        <dbReference type="ARBA" id="ARBA00022679"/>
    </source>
</evidence>
<comment type="caution">
    <text evidence="4">The sequence shown here is derived from an EMBL/GenBank/DDBJ whole genome shotgun (WGS) entry which is preliminary data.</text>
</comment>
<dbReference type="EMBL" id="PFMS01000045">
    <property type="protein sequence ID" value="PIZ16474.1"/>
    <property type="molecule type" value="Genomic_DNA"/>
</dbReference>
<dbReference type="Proteomes" id="UP000234145">
    <property type="component" value="Unassembled WGS sequence"/>
</dbReference>
<comment type="similarity">
    <text evidence="1">Belongs to the trimethylamine methyltransferase family.</text>
</comment>
<dbReference type="InterPro" id="IPR038601">
    <property type="entry name" value="MttB-like_sf"/>
</dbReference>
<name>A0A2H9PBU6_9BACT</name>
<reference evidence="5" key="1">
    <citation type="submission" date="2017-09" db="EMBL/GenBank/DDBJ databases">
        <title>Depth-based differentiation of microbial function through sediment-hosted aquifers and enrichment of novel symbionts in the deep terrestrial subsurface.</title>
        <authorList>
            <person name="Probst A.J."/>
            <person name="Ladd B."/>
            <person name="Jarett J.K."/>
            <person name="Geller-Mcgrath D.E."/>
            <person name="Sieber C.M.K."/>
            <person name="Emerson J.B."/>
            <person name="Anantharaman K."/>
            <person name="Thomas B.C."/>
            <person name="Malmstrom R."/>
            <person name="Stieglmeier M."/>
            <person name="Klingl A."/>
            <person name="Woyke T."/>
            <person name="Ryan C.M."/>
            <person name="Banfield J.F."/>
        </authorList>
    </citation>
    <scope>NUCLEOTIDE SEQUENCE [LARGE SCALE GENOMIC DNA]</scope>
</reference>
<evidence type="ECO:0000256" key="2">
    <source>
        <dbReference type="ARBA" id="ARBA00022603"/>
    </source>
</evidence>
<proteinExistence type="inferred from homology"/>
<dbReference type="Gene3D" id="3.20.20.480">
    <property type="entry name" value="Trimethylamine methyltransferase-like"/>
    <property type="match status" value="1"/>
</dbReference>
<evidence type="ECO:0000313" key="5">
    <source>
        <dbReference type="Proteomes" id="UP000234145"/>
    </source>
</evidence>
<sequence>MFQRYIFKDTDIEILGKKILKVLEKVGVLCQNKEILKALENKGAKVDYLQETATFPPDMVEEFVKIFRKESKDNDDGHRKFVAQPLAAVTTQVAQFFYDYEKKEKRSGNKEDFIRLIKLGNSLHHEEGVGHALTLTDVPAEVEPLEAAILLAEYAHKPNPAFAWKSNQVDYLIEMGEILGIKDWFSLGAMCFAHPFRFDKDVADRFVRRVKAGKPTGITSMAVAGVTTPVTVEGYVTVAAAEHIAAWIAARAINPKVELSGSMWGGSIDMRTGATSYSSLDAMFYAFATVEFLRRWCGISIGVGSGEYCDAKLPGLYAALEKAYKAMMVAAFQGVTATIGQGMLESGKTLSPVQLILDREIGNGLLCLSREIDTSEENIAMDTIVDVGFGLKKNYLESEHTLRHFRSSLWCPQIWDRSGWNGFENEEKILKKTQEKVRSLVAEYKKPEVDPDKLSKMRQVIEKARKNLL</sequence>
<dbReference type="GO" id="GO:0015948">
    <property type="term" value="P:methanogenesis"/>
    <property type="evidence" value="ECO:0007669"/>
    <property type="project" value="InterPro"/>
</dbReference>
<dbReference type="GO" id="GO:0008168">
    <property type="term" value="F:methyltransferase activity"/>
    <property type="evidence" value="ECO:0007669"/>
    <property type="project" value="UniProtKB-KW"/>
</dbReference>
<protein>
    <recommendedName>
        <fullName evidence="6">Trimethylamine methyltransferase</fullName>
    </recommendedName>
</protein>
<gene>
    <name evidence="4" type="ORF">COY51_02680</name>
</gene>
<evidence type="ECO:0008006" key="6">
    <source>
        <dbReference type="Google" id="ProtNLM"/>
    </source>
</evidence>
<dbReference type="InterPro" id="IPR010426">
    <property type="entry name" value="MTTB_MeTrfase"/>
</dbReference>
<evidence type="ECO:0000256" key="1">
    <source>
        <dbReference type="ARBA" id="ARBA00007137"/>
    </source>
</evidence>
<keyword evidence="3" id="KW-0808">Transferase</keyword>
<keyword evidence="2" id="KW-0489">Methyltransferase</keyword>
<accession>A0A2H9PBU6</accession>
<dbReference type="AlphaFoldDB" id="A0A2H9PBU6"/>